<name>A0A1G2N1Q8_9BACT</name>
<gene>
    <name evidence="7" type="primary">ybeY</name>
    <name evidence="8" type="ORF">A3F51_00810</name>
</gene>
<keyword evidence="2 7" id="KW-0540">Nuclease</keyword>
<dbReference type="STRING" id="1802315.A3F51_00810"/>
<dbReference type="NCBIfam" id="TIGR00043">
    <property type="entry name" value="rRNA maturation RNase YbeY"/>
    <property type="match status" value="1"/>
</dbReference>
<dbReference type="GO" id="GO:0006364">
    <property type="term" value="P:rRNA processing"/>
    <property type="evidence" value="ECO:0007669"/>
    <property type="project" value="UniProtKB-UniRule"/>
</dbReference>
<keyword evidence="7" id="KW-0698">rRNA processing</keyword>
<evidence type="ECO:0000256" key="6">
    <source>
        <dbReference type="ARBA" id="ARBA00022833"/>
    </source>
</evidence>
<dbReference type="AlphaFoldDB" id="A0A1G2N1Q8"/>
<keyword evidence="5 7" id="KW-0378">Hydrolase</keyword>
<comment type="function">
    <text evidence="7">Single strand-specific metallo-endoribonuclease involved in late-stage 70S ribosome quality control and in maturation of the 3' terminus of the 16S rRNA.</text>
</comment>
<organism evidence="8 9">
    <name type="scientific">Candidatus Taylorbacteria bacterium RIFCSPHIGHO2_12_FULL_45_16</name>
    <dbReference type="NCBI Taxonomy" id="1802315"/>
    <lineage>
        <taxon>Bacteria</taxon>
        <taxon>Candidatus Tayloriibacteriota</taxon>
    </lineage>
</organism>
<dbReference type="Proteomes" id="UP000178089">
    <property type="component" value="Unassembled WGS sequence"/>
</dbReference>
<dbReference type="PANTHER" id="PTHR46986">
    <property type="entry name" value="ENDORIBONUCLEASE YBEY, CHLOROPLASTIC"/>
    <property type="match status" value="1"/>
</dbReference>
<comment type="subcellular location">
    <subcellularLocation>
        <location evidence="7">Cytoplasm</location>
    </subcellularLocation>
</comment>
<evidence type="ECO:0000256" key="7">
    <source>
        <dbReference type="HAMAP-Rule" id="MF_00009"/>
    </source>
</evidence>
<dbReference type="InterPro" id="IPR002036">
    <property type="entry name" value="YbeY"/>
</dbReference>
<protein>
    <recommendedName>
        <fullName evidence="7">Endoribonuclease YbeY</fullName>
        <ecNumber evidence="7">3.1.-.-</ecNumber>
    </recommendedName>
</protein>
<keyword evidence="4 7" id="KW-0255">Endonuclease</keyword>
<dbReference type="Pfam" id="PF02130">
    <property type="entry name" value="YbeY"/>
    <property type="match status" value="1"/>
</dbReference>
<evidence type="ECO:0000256" key="2">
    <source>
        <dbReference type="ARBA" id="ARBA00022722"/>
    </source>
</evidence>
<evidence type="ECO:0000256" key="3">
    <source>
        <dbReference type="ARBA" id="ARBA00022723"/>
    </source>
</evidence>
<dbReference type="GO" id="GO:0004222">
    <property type="term" value="F:metalloendopeptidase activity"/>
    <property type="evidence" value="ECO:0007669"/>
    <property type="project" value="InterPro"/>
</dbReference>
<dbReference type="EC" id="3.1.-.-" evidence="7"/>
<keyword evidence="6 7" id="KW-0862">Zinc</keyword>
<feature type="binding site" evidence="7">
    <location>
        <position position="108"/>
    </location>
    <ligand>
        <name>Zn(2+)</name>
        <dbReference type="ChEBI" id="CHEBI:29105"/>
        <note>catalytic</note>
    </ligand>
</feature>
<keyword evidence="7" id="KW-0963">Cytoplasm</keyword>
<evidence type="ECO:0000256" key="5">
    <source>
        <dbReference type="ARBA" id="ARBA00022801"/>
    </source>
</evidence>
<evidence type="ECO:0000256" key="4">
    <source>
        <dbReference type="ARBA" id="ARBA00022759"/>
    </source>
</evidence>
<sequence>MPFTIINETDSGLFSIPFKQIKEASLGVNYSLNLIFTTSAKIKKLNTIYRDKEYATDILSFPISNIEGEIYISEKETRAEAKKFERTYPDFLTFLFIHGCTHLKGYDHGSIMEDVETKIRKKFGI</sequence>
<proteinExistence type="inferred from homology"/>
<comment type="similarity">
    <text evidence="1 7">Belongs to the endoribonuclease YbeY family.</text>
</comment>
<accession>A0A1G2N1Q8</accession>
<reference evidence="8 9" key="1">
    <citation type="journal article" date="2016" name="Nat. Commun.">
        <title>Thousands of microbial genomes shed light on interconnected biogeochemical processes in an aquifer system.</title>
        <authorList>
            <person name="Anantharaman K."/>
            <person name="Brown C.T."/>
            <person name="Hug L.A."/>
            <person name="Sharon I."/>
            <person name="Castelle C.J."/>
            <person name="Probst A.J."/>
            <person name="Thomas B.C."/>
            <person name="Singh A."/>
            <person name="Wilkins M.J."/>
            <person name="Karaoz U."/>
            <person name="Brodie E.L."/>
            <person name="Williams K.H."/>
            <person name="Hubbard S.S."/>
            <person name="Banfield J.F."/>
        </authorList>
    </citation>
    <scope>NUCLEOTIDE SEQUENCE [LARGE SCALE GENOMIC DNA]</scope>
</reference>
<feature type="binding site" evidence="7">
    <location>
        <position position="98"/>
    </location>
    <ligand>
        <name>Zn(2+)</name>
        <dbReference type="ChEBI" id="CHEBI:29105"/>
        <note>catalytic</note>
    </ligand>
</feature>
<dbReference type="HAMAP" id="MF_00009">
    <property type="entry name" value="Endoribonucl_YbeY"/>
    <property type="match status" value="1"/>
</dbReference>
<evidence type="ECO:0000313" key="9">
    <source>
        <dbReference type="Proteomes" id="UP000178089"/>
    </source>
</evidence>
<keyword evidence="3 7" id="KW-0479">Metal-binding</keyword>
<dbReference type="GO" id="GO:0008270">
    <property type="term" value="F:zinc ion binding"/>
    <property type="evidence" value="ECO:0007669"/>
    <property type="project" value="UniProtKB-UniRule"/>
</dbReference>
<feature type="binding site" evidence="7">
    <location>
        <position position="102"/>
    </location>
    <ligand>
        <name>Zn(2+)</name>
        <dbReference type="ChEBI" id="CHEBI:29105"/>
        <note>catalytic</note>
    </ligand>
</feature>
<keyword evidence="7" id="KW-0690">Ribosome biogenesis</keyword>
<dbReference type="InterPro" id="IPR023091">
    <property type="entry name" value="MetalPrtase_cat_dom_sf_prd"/>
</dbReference>
<dbReference type="Gene3D" id="3.40.390.30">
    <property type="entry name" value="Metalloproteases ('zincins'), catalytic domain"/>
    <property type="match status" value="1"/>
</dbReference>
<dbReference type="SUPFAM" id="SSF55486">
    <property type="entry name" value="Metalloproteases ('zincins'), catalytic domain"/>
    <property type="match status" value="1"/>
</dbReference>
<dbReference type="GO" id="GO:0005737">
    <property type="term" value="C:cytoplasm"/>
    <property type="evidence" value="ECO:0007669"/>
    <property type="project" value="UniProtKB-SubCell"/>
</dbReference>
<evidence type="ECO:0000313" key="8">
    <source>
        <dbReference type="EMBL" id="OHA29141.1"/>
    </source>
</evidence>
<dbReference type="EMBL" id="MHRT01000005">
    <property type="protein sequence ID" value="OHA29141.1"/>
    <property type="molecule type" value="Genomic_DNA"/>
</dbReference>
<comment type="cofactor">
    <cofactor evidence="7">
        <name>Zn(2+)</name>
        <dbReference type="ChEBI" id="CHEBI:29105"/>
    </cofactor>
    <text evidence="7">Binds 1 zinc ion.</text>
</comment>
<comment type="caution">
    <text evidence="8">The sequence shown here is derived from an EMBL/GenBank/DDBJ whole genome shotgun (WGS) entry which is preliminary data.</text>
</comment>
<evidence type="ECO:0000256" key="1">
    <source>
        <dbReference type="ARBA" id="ARBA00010875"/>
    </source>
</evidence>
<dbReference type="PANTHER" id="PTHR46986:SF1">
    <property type="entry name" value="ENDORIBONUCLEASE YBEY, CHLOROPLASTIC"/>
    <property type="match status" value="1"/>
</dbReference>
<dbReference type="GO" id="GO:0004521">
    <property type="term" value="F:RNA endonuclease activity"/>
    <property type="evidence" value="ECO:0007669"/>
    <property type="project" value="UniProtKB-UniRule"/>
</dbReference>